<dbReference type="InterPro" id="IPR043502">
    <property type="entry name" value="DNA/RNA_pol_sf"/>
</dbReference>
<sequence length="323" mass="37441">MNEDHVIRLLTRLLKEGFISSGEYNVTKPIGSRLARLYGVPKLHKAKENYPLRSVMSPIKEVGYDSFDFLNTIKSSKSVDKILVSFDVVSLFTNVPLTYTIDFVLDQMYPTCKKSCLKLPTVEQCCKYKQNVDFRTLLYEATSKTHFTFSNKMYIQHNGVAMGAPLASVIADIFMTYLEITLMDKLTQLGVCEWYRYVDDTFVFINKDANVDNLLSIVNEFHPSIKFTRKIEDNDKLEFLNVHVIRSPEQQCSETTIYRRPTFTELLTNWNSYVPIQYKKVGIVSMVNRALNICSTYKHLEDEFNEIRRIGLLNNYPLSFIDT</sequence>
<dbReference type="PROSITE" id="PS50878">
    <property type="entry name" value="RT_POL"/>
    <property type="match status" value="1"/>
</dbReference>
<dbReference type="InterPro" id="IPR058912">
    <property type="entry name" value="HTH_animal"/>
</dbReference>
<protein>
    <recommendedName>
        <fullName evidence="1">Reverse transcriptase domain-containing protein</fullName>
    </recommendedName>
</protein>
<name>A0A819XZ09_9BILA</name>
<dbReference type="Pfam" id="PF26215">
    <property type="entry name" value="HTH_animal"/>
    <property type="match status" value="1"/>
</dbReference>
<dbReference type="PANTHER" id="PTHR21301:SF10">
    <property type="entry name" value="REVERSE TRANSCRIPTASE DOMAIN-CONTAINING PROTEIN"/>
    <property type="match status" value="1"/>
</dbReference>
<proteinExistence type="predicted"/>
<dbReference type="EMBL" id="CAJOBD010010076">
    <property type="protein sequence ID" value="CAF4146828.1"/>
    <property type="molecule type" value="Genomic_DNA"/>
</dbReference>
<accession>A0A819XZ09</accession>
<evidence type="ECO:0000313" key="2">
    <source>
        <dbReference type="EMBL" id="CAF4146828.1"/>
    </source>
</evidence>
<evidence type="ECO:0000259" key="1">
    <source>
        <dbReference type="PROSITE" id="PS50878"/>
    </source>
</evidence>
<dbReference type="Pfam" id="PF00078">
    <property type="entry name" value="RVT_1"/>
    <property type="match status" value="1"/>
</dbReference>
<dbReference type="InterPro" id="IPR000477">
    <property type="entry name" value="RT_dom"/>
</dbReference>
<organism evidence="2 3">
    <name type="scientific">Rotaria sordida</name>
    <dbReference type="NCBI Taxonomy" id="392033"/>
    <lineage>
        <taxon>Eukaryota</taxon>
        <taxon>Metazoa</taxon>
        <taxon>Spiralia</taxon>
        <taxon>Gnathifera</taxon>
        <taxon>Rotifera</taxon>
        <taxon>Eurotatoria</taxon>
        <taxon>Bdelloidea</taxon>
        <taxon>Philodinida</taxon>
        <taxon>Philodinidae</taxon>
        <taxon>Rotaria</taxon>
    </lineage>
</organism>
<dbReference type="AlphaFoldDB" id="A0A819XZ09"/>
<gene>
    <name evidence="2" type="ORF">JBS370_LOCUS33780</name>
</gene>
<dbReference type="Proteomes" id="UP000663836">
    <property type="component" value="Unassembled WGS sequence"/>
</dbReference>
<feature type="domain" description="Reverse transcriptase" evidence="1">
    <location>
        <begin position="1"/>
        <end position="275"/>
    </location>
</feature>
<dbReference type="PANTHER" id="PTHR21301">
    <property type="entry name" value="REVERSE TRANSCRIPTASE"/>
    <property type="match status" value="1"/>
</dbReference>
<dbReference type="CDD" id="cd00304">
    <property type="entry name" value="RT_like"/>
    <property type="match status" value="1"/>
</dbReference>
<reference evidence="2" key="1">
    <citation type="submission" date="2021-02" db="EMBL/GenBank/DDBJ databases">
        <authorList>
            <person name="Nowell W R."/>
        </authorList>
    </citation>
    <scope>NUCLEOTIDE SEQUENCE</scope>
</reference>
<dbReference type="SUPFAM" id="SSF56672">
    <property type="entry name" value="DNA/RNA polymerases"/>
    <property type="match status" value="1"/>
</dbReference>
<feature type="non-terminal residue" evidence="2">
    <location>
        <position position="323"/>
    </location>
</feature>
<evidence type="ECO:0000313" key="3">
    <source>
        <dbReference type="Proteomes" id="UP000663836"/>
    </source>
</evidence>
<comment type="caution">
    <text evidence="2">The sequence shown here is derived from an EMBL/GenBank/DDBJ whole genome shotgun (WGS) entry which is preliminary data.</text>
</comment>